<gene>
    <name evidence="1" type="ORF">AN396_00275</name>
</gene>
<evidence type="ECO:0000313" key="1">
    <source>
        <dbReference type="EMBL" id="ONI43030.1"/>
    </source>
</evidence>
<name>A0ACC8XH25_9FIRM</name>
<accession>A0ACC8XH25</accession>
<protein>
    <submittedName>
        <fullName evidence="1">Uncharacterized protein</fullName>
    </submittedName>
</protein>
<evidence type="ECO:0000313" key="2">
    <source>
        <dbReference type="Proteomes" id="UP000188605"/>
    </source>
</evidence>
<dbReference type="Proteomes" id="UP000188605">
    <property type="component" value="Unassembled WGS sequence"/>
</dbReference>
<organism evidence="1 2">
    <name type="scientific">Candidatus Epulonipiscium fishelsonii</name>
    <dbReference type="NCBI Taxonomy" id="77094"/>
    <lineage>
        <taxon>Bacteria</taxon>
        <taxon>Bacillati</taxon>
        <taxon>Bacillota</taxon>
        <taxon>Clostridia</taxon>
        <taxon>Lachnospirales</taxon>
        <taxon>Lachnospiraceae</taxon>
        <taxon>Candidatus Epulonipiscium</taxon>
    </lineage>
</organism>
<keyword evidence="2" id="KW-1185">Reference proteome</keyword>
<sequence>MANKKFRERLSLAMAMITTATPMMTSAAALDGTINQAHTDILEINGVNSGAFGKLEDAIINAYNLKHGTISSTSDGADLDGTVTSQAYHWTTPEMKTAYDNKVDELLDIIKKAQDALVALNNNYADKDVSTTRSSITQGTDSTIGTTMAAVSSKLITPINTDLSRTTGIAVSYQGYVDGLYRAILAAEELLITTDSTITNATTNGEYSVSNVDGKDVEKGHAWVSKDAYNTFKDAINEANTLLDKAYRTTSADITNARAMSIGGVPVAKPEISREKLLEMANKLYGVQTSGDTYIANDVATATGAALTFIGEFTTQTEDGKIVVAREGLESLIAVSKLHANVTTADKNLVDNVTTTDSVSGGTMSEDLDEDNTKYMYNTSGDPYYIDPGTGYFMIKDADDAADATFSPGSADFTTASVTYVRVSTSEGIDLWGSWVEQADLDTLLAATTAAQLILEANDAIINSVFDPLNEDETTDITAITIDGAITTLQRALDKFIASYEEGQLAAIEKEKVKLLNAIYDAQEEREYTTAGAANATPAKVQQSSVNGTDVSVEYSWVTTEVWIKFENAITSAQALYDATTGAHSLLEYEQGVEDIEKSTSEFGDKVEDGFREDYEEVIGTDDATTDPESRALYNVIARARAAIGDAKIENGVLVGPTTSSTFTVKPSSKGGTDVATPAQWVATEDYKKFVEVVELAEKMKAEESIIPLNTSGQTYDLKGRLEHIEETADTLYDALVSFERECKDSNQAAADAAEGELDKLIKKAMSITTPVVFSIYGGLDLLTTTTDVTNIDGTTSSVYDYKVTDDVKKYVLEDDMDLMINAIFDAQDFKAEKLETALPSDIEKVIADLNKAIDYFTEAILLPSETKYELFTLIYGEDGNSGYAGDLRDTKASDSNGIEVATDKYWAPSSVKKAFESAVVKAIASLNNPKIYPGPVYKSGTVEYVIKGLKDAEQKFIRQNGLGIIVSQMYELSDKINEAKAIIKPNEHLVVEYIDNKTPSTTPTAVYTSKDNGKNRITVVTSSDGTKITTQVALEAGQKWVTESEIKSFMARILVAETAWKSTKPSEVSIANATAILKADMDKFLNVTAKTAAGTTSAASLQTKFETLYNDAASQVFTSPSAIVWGKNYKIKVSKYYGAEVPNTEEWTDSSSISVINNALKAAKTAIDNEAINKITYEQFEDAYEIFEKAYKVFFGKDADGNPTAVKGKLQTGYKTVEDDELVAYITTATNLLNSVQRSAVEGQDVTTTDKWVKSTYYDTFKKAIETAQAVLTKYTGNTSGGALKTEYTYVGKFNMSYFNSAQANLKKAYDVFAQYTSPGTYGTNALEATKLEYLETMNFVNDILGLANYSEIETALDYTTAAGTAVTDLKAAFADKDYITATVKATIPESMEGIRKSLYNNGTDITTNYLWMSESAVNSIESTLKTHRGYYSNPAYNELTMKKYIETLEKSIASWLTTAIKSGAGTKNYLDALRTTMNDLIVDSYALIGKTATANPDSTAPTGYGTTDDGTFQTSDKKGTDVPSTKGWATSSYTRSFETAINNAIKAMIDVDITKVNLEKAIATLKLAKDKFVGLDANADGDYTDRGDYVPQRYDAGGSEAIAQTIKDLGAIVVKAKTTMATLKVTPLDSGADISNQYTLVSRLDRASGKTFLEEMTAAYNTASSMSRGKIGAYAQQDLQKAVDNLQTFMTTAATFTTKGNKEETTIAKATLKKEIDIAKAMERYTYSSTTISGEQGGKYYLSPFTIRVFENIIDKAYTIYSSKYSSVNGTMYTYEEDGNVTETNPTEPVDNKLFGAIGATTNEGIRAELYSATKWFEYHSGRTDIEPAGTDPFADTIMGVSTLGVDGMPIGDMPVADFSMGAMPSMMSEEEIERLEEEEREREEEEEREREEEEERQREEEEREEQEREEQEREEQEREEQEREEQEREEAEREEQEREEAEREEQEREEQEREEQEREEAEREEAEREEAEREEEEDDGPQFEMAGDK</sequence>
<comment type="caution">
    <text evidence="1">The sequence shown here is derived from an EMBL/GenBank/DDBJ whole genome shotgun (WGS) entry which is preliminary data.</text>
</comment>
<reference evidence="1" key="1">
    <citation type="submission" date="2016-08" db="EMBL/GenBank/DDBJ databases">
        <authorList>
            <person name="Ngugi D.K."/>
            <person name="Miyake S."/>
            <person name="Stingl U."/>
        </authorList>
    </citation>
    <scope>NUCLEOTIDE SEQUENCE</scope>
    <source>
        <strain evidence="1">SCG-B11WGA-EpuloA1</strain>
    </source>
</reference>
<dbReference type="EMBL" id="LJDB01000001">
    <property type="protein sequence ID" value="ONI43030.1"/>
    <property type="molecule type" value="Genomic_DNA"/>
</dbReference>
<proteinExistence type="predicted"/>